<evidence type="ECO:0000313" key="4">
    <source>
        <dbReference type="WBParaSite" id="SCUD_0001303701-mRNA-1"/>
    </source>
</evidence>
<gene>
    <name evidence="2" type="ORF">SCUD_LOCUS13034</name>
</gene>
<evidence type="ECO:0000256" key="1">
    <source>
        <dbReference type="SAM" id="MobiDB-lite"/>
    </source>
</evidence>
<keyword evidence="3" id="KW-1185">Reference proteome</keyword>
<protein>
    <submittedName>
        <fullName evidence="2 4">Uncharacterized protein</fullName>
    </submittedName>
</protein>
<sequence length="95" mass="10763">MTIRQIRSGKSVGSDNIPAEAHKSDIEECLGGRTSADGLDSRTPHQDAKERRSEKMRELKNRNTIDTGKGFQQSVSELYERFSRRPTSRSTDRIP</sequence>
<evidence type="ECO:0000313" key="2">
    <source>
        <dbReference type="EMBL" id="VDP51055.1"/>
    </source>
</evidence>
<evidence type="ECO:0000313" key="3">
    <source>
        <dbReference type="Proteomes" id="UP000279833"/>
    </source>
</evidence>
<accession>A0A183KDE2</accession>
<feature type="region of interest" description="Disordered" evidence="1">
    <location>
        <begin position="1"/>
        <end position="95"/>
    </location>
</feature>
<organism evidence="4">
    <name type="scientific">Schistosoma curassoni</name>
    <dbReference type="NCBI Taxonomy" id="6186"/>
    <lineage>
        <taxon>Eukaryota</taxon>
        <taxon>Metazoa</taxon>
        <taxon>Spiralia</taxon>
        <taxon>Lophotrochozoa</taxon>
        <taxon>Platyhelminthes</taxon>
        <taxon>Trematoda</taxon>
        <taxon>Digenea</taxon>
        <taxon>Strigeidida</taxon>
        <taxon>Schistosomatoidea</taxon>
        <taxon>Schistosomatidae</taxon>
        <taxon>Schistosoma</taxon>
    </lineage>
</organism>
<dbReference type="WBParaSite" id="SCUD_0001303701-mRNA-1">
    <property type="protein sequence ID" value="SCUD_0001303701-mRNA-1"/>
    <property type="gene ID" value="SCUD_0001303701"/>
</dbReference>
<feature type="compositionally biased region" description="Polar residues" evidence="1">
    <location>
        <begin position="64"/>
        <end position="76"/>
    </location>
</feature>
<dbReference type="AlphaFoldDB" id="A0A183KDE2"/>
<proteinExistence type="predicted"/>
<dbReference type="Proteomes" id="UP000279833">
    <property type="component" value="Unassembled WGS sequence"/>
</dbReference>
<reference evidence="2 3" key="2">
    <citation type="submission" date="2018-11" db="EMBL/GenBank/DDBJ databases">
        <authorList>
            <consortium name="Pathogen Informatics"/>
        </authorList>
    </citation>
    <scope>NUCLEOTIDE SEQUENCE [LARGE SCALE GENOMIC DNA]</scope>
    <source>
        <strain evidence="2">Dakar</strain>
        <strain evidence="3">Dakar, Senegal</strain>
    </source>
</reference>
<feature type="compositionally biased region" description="Basic and acidic residues" evidence="1">
    <location>
        <begin position="39"/>
        <end position="63"/>
    </location>
</feature>
<name>A0A183KDE2_9TREM</name>
<dbReference type="EMBL" id="UZAK01035553">
    <property type="protein sequence ID" value="VDP51055.1"/>
    <property type="molecule type" value="Genomic_DNA"/>
</dbReference>
<reference evidence="4" key="1">
    <citation type="submission" date="2016-06" db="UniProtKB">
        <authorList>
            <consortium name="WormBaseParasite"/>
        </authorList>
    </citation>
    <scope>IDENTIFICATION</scope>
</reference>